<evidence type="ECO:0000313" key="3">
    <source>
        <dbReference type="Proteomes" id="UP000196440"/>
    </source>
</evidence>
<name>A0A209A490_YERIN</name>
<sequence length="59" mass="6485">MYGIDIIVIVVQFELDNFVGDHYHRLAVVLIGYSAGIIVFAVTDCGDALLLVTDTIMKI</sequence>
<proteinExistence type="predicted"/>
<dbReference type="Proteomes" id="UP000196440">
    <property type="component" value="Unassembled WGS sequence"/>
</dbReference>
<keyword evidence="1" id="KW-0812">Transmembrane</keyword>
<dbReference type="AlphaFoldDB" id="A0A209A490"/>
<keyword evidence="1" id="KW-1133">Transmembrane helix</keyword>
<accession>A0A209A490</accession>
<evidence type="ECO:0000313" key="2">
    <source>
        <dbReference type="EMBL" id="OVZ87574.1"/>
    </source>
</evidence>
<organism evidence="2 3">
    <name type="scientific">Yersinia intermedia</name>
    <dbReference type="NCBI Taxonomy" id="631"/>
    <lineage>
        <taxon>Bacteria</taxon>
        <taxon>Pseudomonadati</taxon>
        <taxon>Pseudomonadota</taxon>
        <taxon>Gammaproteobacteria</taxon>
        <taxon>Enterobacterales</taxon>
        <taxon>Yersiniaceae</taxon>
        <taxon>Yersinia</taxon>
    </lineage>
</organism>
<feature type="transmembrane region" description="Helical" evidence="1">
    <location>
        <begin position="26"/>
        <end position="52"/>
    </location>
</feature>
<keyword evidence="1" id="KW-0472">Membrane</keyword>
<reference evidence="2 3" key="1">
    <citation type="submission" date="2017-05" db="EMBL/GenBank/DDBJ databases">
        <title>Whole genome sequencing of Yersinia kristensenii.</title>
        <authorList>
            <person name="Campioni F."/>
        </authorList>
    </citation>
    <scope>NUCLEOTIDE SEQUENCE [LARGE SCALE GENOMIC DNA]</scope>
    <source>
        <strain evidence="2 3">CFSAN060536</strain>
    </source>
</reference>
<protein>
    <submittedName>
        <fullName evidence="2">Uncharacterized protein</fullName>
    </submittedName>
</protein>
<comment type="caution">
    <text evidence="2">The sequence shown here is derived from an EMBL/GenBank/DDBJ whole genome shotgun (WGS) entry which is preliminary data.</text>
</comment>
<evidence type="ECO:0000256" key="1">
    <source>
        <dbReference type="SAM" id="Phobius"/>
    </source>
</evidence>
<dbReference type="EMBL" id="NHOI01000010">
    <property type="protein sequence ID" value="OVZ87574.1"/>
    <property type="molecule type" value="Genomic_DNA"/>
</dbReference>
<gene>
    <name evidence="2" type="ORF">CBW57_08285</name>
</gene>